<reference evidence="1" key="1">
    <citation type="submission" date="2020-03" db="EMBL/GenBank/DDBJ databases">
        <title>The deep terrestrial virosphere.</title>
        <authorList>
            <person name="Holmfeldt K."/>
            <person name="Nilsson E."/>
            <person name="Simone D."/>
            <person name="Lopez-Fernandez M."/>
            <person name="Wu X."/>
            <person name="de Brujin I."/>
            <person name="Lundin D."/>
            <person name="Andersson A."/>
            <person name="Bertilsson S."/>
            <person name="Dopson M."/>
        </authorList>
    </citation>
    <scope>NUCLEOTIDE SEQUENCE</scope>
    <source>
        <strain evidence="2">MM415A00890</strain>
        <strain evidence="1">MM415B00713</strain>
    </source>
</reference>
<accession>A0A6M3IZ56</accession>
<sequence length="106" mass="12297">MNLKNNSNIYHSIYCGKPHAMNPEESIKSGECRFYLEEVLSNPWEGEDHKKWLEMSGFFVKNLDISSDEEFLNALRHISNVLKTYIDFKDAFPKGKDTIIAILNNL</sequence>
<protein>
    <submittedName>
        <fullName evidence="1">Uncharacterized protein</fullName>
    </submittedName>
</protein>
<evidence type="ECO:0000313" key="1">
    <source>
        <dbReference type="EMBL" id="QJA62853.1"/>
    </source>
</evidence>
<dbReference type="AlphaFoldDB" id="A0A6M3IZ56"/>
<dbReference type="EMBL" id="MT142380">
    <property type="protein sequence ID" value="QJA79427.1"/>
    <property type="molecule type" value="Genomic_DNA"/>
</dbReference>
<gene>
    <name evidence="2" type="ORF">MM415A00890_0025</name>
    <name evidence="1" type="ORF">MM415B00713_0023</name>
</gene>
<proteinExistence type="predicted"/>
<name>A0A6M3IZ56_9ZZZZ</name>
<evidence type="ECO:0000313" key="2">
    <source>
        <dbReference type="EMBL" id="QJA79427.1"/>
    </source>
</evidence>
<dbReference type="EMBL" id="MT141483">
    <property type="protein sequence ID" value="QJA62853.1"/>
    <property type="molecule type" value="Genomic_DNA"/>
</dbReference>
<organism evidence="1">
    <name type="scientific">viral metagenome</name>
    <dbReference type="NCBI Taxonomy" id="1070528"/>
    <lineage>
        <taxon>unclassified sequences</taxon>
        <taxon>metagenomes</taxon>
        <taxon>organismal metagenomes</taxon>
    </lineage>
</organism>